<feature type="domain" description="Bacterial Ig-like" evidence="1">
    <location>
        <begin position="403"/>
        <end position="448"/>
    </location>
</feature>
<dbReference type="RefSeq" id="WP_146131480.1">
    <property type="nucleotide sequence ID" value="NZ_PVTR01000035.1"/>
</dbReference>
<feature type="domain" description="MBG" evidence="2">
    <location>
        <begin position="152"/>
        <end position="224"/>
    </location>
</feature>
<reference evidence="3 4" key="1">
    <citation type="submission" date="2018-03" db="EMBL/GenBank/DDBJ databases">
        <title>Genomic Encyclopedia of Archaeal and Bacterial Type Strains, Phase II (KMG-II): from individual species to whole genera.</title>
        <authorList>
            <person name="Goeker M."/>
        </authorList>
    </citation>
    <scope>NUCLEOTIDE SEQUENCE [LARGE SCALE GENOMIC DNA]</scope>
    <source>
        <strain evidence="3 4">DSM 27929</strain>
    </source>
</reference>
<dbReference type="Proteomes" id="UP000238157">
    <property type="component" value="Unassembled WGS sequence"/>
</dbReference>
<evidence type="ECO:0000313" key="3">
    <source>
        <dbReference type="EMBL" id="PRY82926.1"/>
    </source>
</evidence>
<dbReference type="AlphaFoldDB" id="A0A2T0W8E3"/>
<name>A0A2T0W8E3_9BACT</name>
<feature type="non-terminal residue" evidence="3">
    <location>
        <position position="1"/>
    </location>
</feature>
<evidence type="ECO:0000313" key="4">
    <source>
        <dbReference type="Proteomes" id="UP000238157"/>
    </source>
</evidence>
<feature type="domain" description="MBG" evidence="2">
    <location>
        <begin position="231"/>
        <end position="303"/>
    </location>
</feature>
<accession>A0A2T0W8E3</accession>
<dbReference type="InterPro" id="IPR026341">
    <property type="entry name" value="T9SS_type_B"/>
</dbReference>
<feature type="domain" description="MBG" evidence="2">
    <location>
        <begin position="312"/>
        <end position="382"/>
    </location>
</feature>
<evidence type="ECO:0000259" key="2">
    <source>
        <dbReference type="Pfam" id="PF18676"/>
    </source>
</evidence>
<protein>
    <submittedName>
        <fullName evidence="3">Gliding motility-associated-like protein</fullName>
    </submittedName>
</protein>
<dbReference type="NCBIfam" id="TIGR04131">
    <property type="entry name" value="Bac_Flav_CTERM"/>
    <property type="match status" value="1"/>
</dbReference>
<comment type="caution">
    <text evidence="3">The sequence shown here is derived from an EMBL/GenBank/DDBJ whole genome shotgun (WGS) entry which is preliminary data.</text>
</comment>
<evidence type="ECO:0000259" key="1">
    <source>
        <dbReference type="Pfam" id="PF07532"/>
    </source>
</evidence>
<gene>
    <name evidence="3" type="ORF">CLW00_1351</name>
</gene>
<dbReference type="Pfam" id="PF07532">
    <property type="entry name" value="Big_4"/>
    <property type="match status" value="1"/>
</dbReference>
<organism evidence="3 4">
    <name type="scientific">Mongoliibacter ruber</name>
    <dbReference type="NCBI Taxonomy" id="1750599"/>
    <lineage>
        <taxon>Bacteria</taxon>
        <taxon>Pseudomonadati</taxon>
        <taxon>Bacteroidota</taxon>
        <taxon>Cytophagia</taxon>
        <taxon>Cytophagales</taxon>
        <taxon>Cyclobacteriaceae</taxon>
        <taxon>Mongoliibacter</taxon>
    </lineage>
</organism>
<dbReference type="Pfam" id="PF18676">
    <property type="entry name" value="MBG_2"/>
    <property type="match status" value="4"/>
</dbReference>
<dbReference type="InterPro" id="IPR041286">
    <property type="entry name" value="MBG_2"/>
</dbReference>
<sequence length="658" mass="70622">TITGITFQDGSFVFDNTQKSLAISGNLPDGTSVAYANNSRTNAGTQQATATITGANYVTLVLTADLTVTPATLTITATPEQLKVYGEADPVFSYTVSGFAGGDDENILSGQLDREAGENVGSYTIGQGSLVANPNYTIEFVSADFVIVKKALTITADDKSKVYGSEIPTLTFSYTGLVNGDTQVDTEPGITTTAIAGSDVGTYPIVLSGGSDDNYEITLVDGELEVTRADLTISADDLSRVYGEENPVLTFTYTGLVNGDTQVTTEPNISTTANINSNVGTYPITLSGGSDANYEITLIGGTLEISQATLKIIANEDQSKIFGTADPVFSFTASGFAAGDSEEVLSGSLTRDPGEAVGIYPINLGSVSAGENYQIDFTGADFEIFPAIIEVVMQPDGVETSWAVNPELPATVTVMTVDGQFLELPVTWNLSGLVVFSRGDYTLTGTIDLPAGILNPDALTAEIVVTVLPKPAPEDILLDNNSYEAAVGENFIAVGNLSVIDPFDNQHDILLADLALDNVYFEIIDGILFWSSAQRADGKTEFDIRVRVVDRDGNIIEKEFTIFRTRPSVDNIEVFNSFTPNGDGINDTWGVEELRFYTGSSVQVFERSGKRVFYTEDPDVRWDGTFQGRELPVGTYYWVIQVKETGETRRGMLNLIRK</sequence>
<keyword evidence="4" id="KW-1185">Reference proteome</keyword>
<dbReference type="OrthoDB" id="1097758at2"/>
<dbReference type="InterPro" id="IPR011081">
    <property type="entry name" value="Big_4"/>
</dbReference>
<dbReference type="EMBL" id="PVTR01000035">
    <property type="protein sequence ID" value="PRY82926.1"/>
    <property type="molecule type" value="Genomic_DNA"/>
</dbReference>
<dbReference type="Pfam" id="PF13585">
    <property type="entry name" value="CHU_C"/>
    <property type="match status" value="1"/>
</dbReference>
<proteinExistence type="predicted"/>
<dbReference type="Gene3D" id="3.30.160.710">
    <property type="match status" value="3"/>
</dbReference>
<feature type="domain" description="MBG" evidence="2">
    <location>
        <begin position="73"/>
        <end position="145"/>
    </location>
</feature>